<evidence type="ECO:0000259" key="7">
    <source>
        <dbReference type="Pfam" id="PF01171"/>
    </source>
</evidence>
<keyword evidence="3" id="KW-0819">tRNA processing</keyword>
<dbReference type="SUPFAM" id="SSF52402">
    <property type="entry name" value="Adenine nucleotide alpha hydrolases-like"/>
    <property type="match status" value="1"/>
</dbReference>
<keyword evidence="5" id="KW-0067">ATP-binding</keyword>
<comment type="caution">
    <text evidence="8">The sequence shown here is derived from an EMBL/GenBank/DDBJ whole genome shotgun (WGS) entry which is preliminary data.</text>
</comment>
<keyword evidence="2" id="KW-0436">Ligase</keyword>
<evidence type="ECO:0000256" key="6">
    <source>
        <dbReference type="ARBA" id="ARBA00048539"/>
    </source>
</evidence>
<dbReference type="GO" id="GO:0005524">
    <property type="term" value="F:ATP binding"/>
    <property type="evidence" value="ECO:0007669"/>
    <property type="project" value="UniProtKB-KW"/>
</dbReference>
<dbReference type="Gene3D" id="3.40.50.620">
    <property type="entry name" value="HUPs"/>
    <property type="match status" value="1"/>
</dbReference>
<evidence type="ECO:0000256" key="5">
    <source>
        <dbReference type="ARBA" id="ARBA00022840"/>
    </source>
</evidence>
<reference evidence="8" key="1">
    <citation type="submission" date="2021-02" db="EMBL/GenBank/DDBJ databases">
        <authorList>
            <person name="Dougan E. K."/>
            <person name="Rhodes N."/>
            <person name="Thang M."/>
            <person name="Chan C."/>
        </authorList>
    </citation>
    <scope>NUCLEOTIDE SEQUENCE</scope>
</reference>
<dbReference type="Proteomes" id="UP000601435">
    <property type="component" value="Unassembled WGS sequence"/>
</dbReference>
<dbReference type="AlphaFoldDB" id="A0A812R3K8"/>
<proteinExistence type="predicted"/>
<dbReference type="Pfam" id="PF01171">
    <property type="entry name" value="ATP_bind_3"/>
    <property type="match status" value="1"/>
</dbReference>
<name>A0A812R3K8_9DINO</name>
<evidence type="ECO:0000256" key="4">
    <source>
        <dbReference type="ARBA" id="ARBA00022741"/>
    </source>
</evidence>
<dbReference type="GO" id="GO:0032267">
    <property type="term" value="F:tRNA(Ile)-lysidine synthase activity"/>
    <property type="evidence" value="ECO:0007669"/>
    <property type="project" value="UniProtKB-EC"/>
</dbReference>
<evidence type="ECO:0000256" key="2">
    <source>
        <dbReference type="ARBA" id="ARBA00022598"/>
    </source>
</evidence>
<evidence type="ECO:0000313" key="8">
    <source>
        <dbReference type="EMBL" id="CAE7416742.1"/>
    </source>
</evidence>
<dbReference type="PANTHER" id="PTHR43033:SF3">
    <property type="entry name" value="TRNA(ILE)-LYSIDINE SYNTHETASE"/>
    <property type="match status" value="1"/>
</dbReference>
<dbReference type="InterPro" id="IPR012094">
    <property type="entry name" value="tRNA_Ile_lys_synt"/>
</dbReference>
<protein>
    <recommendedName>
        <fullName evidence="1">tRNA(Ile)-lysidine synthetase</fullName>
        <ecNumber evidence="1">6.3.4.19</ecNumber>
    </recommendedName>
</protein>
<sequence>MSAFQVLMAMSNKDLALSSEAKESLRRLVCTFLSLPHGADFTVRLHLLANAILLALQPPDLRLQRLLEQLPSPDAALLQGAAKDCGPLLIDLLKEQLFHDSAEPPNPEKKRRAIEERTGVKSLRVQFRLREKTGAPHTWPWPNGMEHAEPDWVTGLSVFCEAWFPSEAEQGQSIPGYWFGARKASYRPLFDKLNASCLEPARRLAAAGQFRRMWWPRWEPSASARMRLKAAIFLDQTSRNYQSTQRGDDALLKAARVKEQCDAVALQMALSVVAAGGGTANGAFFLQLGSVPELCFLSLVLRHTREPCFIQLAEGMLVSIVEELQRSDHGLPSEGLQGHLGLCSRFLEETRDALEAVGVEAYLQRALQTDQPLLIGQPEQTPRLEVLDQRCQAHAAGLRFLDPLLCDTARFEQHHLVEELSRSLQVLGFLHAESGIVLSLSGGVDSMVTCCLLWLLRRRLPPEQCFKFCALHLCHPNRDDARDEEGWVRWSCSKLGVELLTYRLKIRRPHGTLRTGISRERYEEKSKQIRFRMYSRCFEHLGVPFERGATLVAHHEDDADENRLAELGKGNIIHIDGMLPSSTTQGVTVIRPFLKVRKAELIGFADLAALCYMQDSTPKWSRRGWIRYVLDEMNSEEQQSFTRLQMLLSRAGEASATLGEAIDESLGVWKESDITSGVISVPEVTLTTGDSKKGQEQIVHGYSSHQVPVVILRLPVLFTLAQEFHQKVKQLMDDFRDIASIWNKAIEKQTAMPNGHGDGARKTGAAHESLDMEDEEAGACPLQAVRVCDGPFEMGPFVLGRAVCVALNAVPEVHRLLGGQLVARKALKHVWDCVVRARREHHWGTLHKMCPFLYVREASSLVLCDAQECGPEFADARWQRHFVAAVTEFLQTQEKAGVTEMHKQPQQQTRQHGTPHICITCDSRVMNPCTRQDS</sequence>
<dbReference type="InterPro" id="IPR014729">
    <property type="entry name" value="Rossmann-like_a/b/a_fold"/>
</dbReference>
<keyword evidence="4" id="KW-0547">Nucleotide-binding</keyword>
<dbReference type="OrthoDB" id="434144at2759"/>
<comment type="catalytic activity">
    <reaction evidence="6">
        <text>cytidine(34) in tRNA(Ile2) + L-lysine + ATP = lysidine(34) in tRNA(Ile2) + AMP + diphosphate + H(+)</text>
        <dbReference type="Rhea" id="RHEA:43744"/>
        <dbReference type="Rhea" id="RHEA-COMP:10625"/>
        <dbReference type="Rhea" id="RHEA-COMP:10670"/>
        <dbReference type="ChEBI" id="CHEBI:15378"/>
        <dbReference type="ChEBI" id="CHEBI:30616"/>
        <dbReference type="ChEBI" id="CHEBI:32551"/>
        <dbReference type="ChEBI" id="CHEBI:33019"/>
        <dbReference type="ChEBI" id="CHEBI:82748"/>
        <dbReference type="ChEBI" id="CHEBI:83665"/>
        <dbReference type="ChEBI" id="CHEBI:456215"/>
        <dbReference type="EC" id="6.3.4.19"/>
    </reaction>
</comment>
<dbReference type="InterPro" id="IPR012795">
    <property type="entry name" value="tRNA_Ile_lys_synt_N"/>
</dbReference>
<evidence type="ECO:0000313" key="9">
    <source>
        <dbReference type="Proteomes" id="UP000601435"/>
    </source>
</evidence>
<organism evidence="8 9">
    <name type="scientific">Symbiodinium necroappetens</name>
    <dbReference type="NCBI Taxonomy" id="1628268"/>
    <lineage>
        <taxon>Eukaryota</taxon>
        <taxon>Sar</taxon>
        <taxon>Alveolata</taxon>
        <taxon>Dinophyceae</taxon>
        <taxon>Suessiales</taxon>
        <taxon>Symbiodiniaceae</taxon>
        <taxon>Symbiodinium</taxon>
    </lineage>
</organism>
<dbReference type="EC" id="6.3.4.19" evidence="1"/>
<evidence type="ECO:0000256" key="3">
    <source>
        <dbReference type="ARBA" id="ARBA00022694"/>
    </source>
</evidence>
<keyword evidence="9" id="KW-1185">Reference proteome</keyword>
<feature type="domain" description="tRNA(Ile)-lysidine/2-thiocytidine synthase N-terminal" evidence="7">
    <location>
        <begin position="436"/>
        <end position="618"/>
    </location>
</feature>
<gene>
    <name evidence="8" type="primary">tilS/hprT</name>
    <name evidence="8" type="ORF">SNEC2469_LOCUS11445</name>
</gene>
<dbReference type="CDD" id="cd01992">
    <property type="entry name" value="TilS_N"/>
    <property type="match status" value="1"/>
</dbReference>
<evidence type="ECO:0000256" key="1">
    <source>
        <dbReference type="ARBA" id="ARBA00013267"/>
    </source>
</evidence>
<dbReference type="EMBL" id="CAJNJA010018169">
    <property type="protein sequence ID" value="CAE7416742.1"/>
    <property type="molecule type" value="Genomic_DNA"/>
</dbReference>
<dbReference type="GO" id="GO:0008033">
    <property type="term" value="P:tRNA processing"/>
    <property type="evidence" value="ECO:0007669"/>
    <property type="project" value="UniProtKB-KW"/>
</dbReference>
<dbReference type="InterPro" id="IPR011063">
    <property type="entry name" value="TilS/TtcA_N"/>
</dbReference>
<dbReference type="PANTHER" id="PTHR43033">
    <property type="entry name" value="TRNA(ILE)-LYSIDINE SYNTHASE-RELATED"/>
    <property type="match status" value="1"/>
</dbReference>
<accession>A0A812R3K8</accession>